<evidence type="ECO:0000313" key="1">
    <source>
        <dbReference type="EMBL" id="CAG8827814.1"/>
    </source>
</evidence>
<organism evidence="1 2">
    <name type="scientific">Racocetra persica</name>
    <dbReference type="NCBI Taxonomy" id="160502"/>
    <lineage>
        <taxon>Eukaryota</taxon>
        <taxon>Fungi</taxon>
        <taxon>Fungi incertae sedis</taxon>
        <taxon>Mucoromycota</taxon>
        <taxon>Glomeromycotina</taxon>
        <taxon>Glomeromycetes</taxon>
        <taxon>Diversisporales</taxon>
        <taxon>Gigasporaceae</taxon>
        <taxon>Racocetra</taxon>
    </lineage>
</organism>
<sequence>RKRKRKNLDTTCTQAQNLEIGTVTKSLAVNFLNCKEIIYFIVKFDRKCLFRLRHKSRYVTALLKIPNCEAILWIQMPEENFL</sequence>
<dbReference type="EMBL" id="CAJVQC010094460">
    <property type="protein sequence ID" value="CAG8827814.1"/>
    <property type="molecule type" value="Genomic_DNA"/>
</dbReference>
<reference evidence="1" key="1">
    <citation type="submission" date="2021-06" db="EMBL/GenBank/DDBJ databases">
        <authorList>
            <person name="Kallberg Y."/>
            <person name="Tangrot J."/>
            <person name="Rosling A."/>
        </authorList>
    </citation>
    <scope>NUCLEOTIDE SEQUENCE</scope>
    <source>
        <strain evidence="1">MA461A</strain>
    </source>
</reference>
<keyword evidence="2" id="KW-1185">Reference proteome</keyword>
<feature type="non-terminal residue" evidence="1">
    <location>
        <position position="1"/>
    </location>
</feature>
<name>A0ACA9S6N6_9GLOM</name>
<gene>
    <name evidence="1" type="ORF">RPERSI_LOCUS27069</name>
</gene>
<protein>
    <submittedName>
        <fullName evidence="1">23035_t:CDS:1</fullName>
    </submittedName>
</protein>
<accession>A0ACA9S6N6</accession>
<dbReference type="Proteomes" id="UP000789920">
    <property type="component" value="Unassembled WGS sequence"/>
</dbReference>
<proteinExistence type="predicted"/>
<evidence type="ECO:0000313" key="2">
    <source>
        <dbReference type="Proteomes" id="UP000789920"/>
    </source>
</evidence>
<comment type="caution">
    <text evidence="1">The sequence shown here is derived from an EMBL/GenBank/DDBJ whole genome shotgun (WGS) entry which is preliminary data.</text>
</comment>